<dbReference type="EMBL" id="FOLO01000032">
    <property type="protein sequence ID" value="SFD09884.1"/>
    <property type="molecule type" value="Genomic_DNA"/>
</dbReference>
<dbReference type="AlphaFoldDB" id="A0A1I1PJ88"/>
<accession>A0A1I1PJ88</accession>
<evidence type="ECO:0000313" key="2">
    <source>
        <dbReference type="EMBL" id="SFD09884.1"/>
    </source>
</evidence>
<feature type="transmembrane region" description="Helical" evidence="1">
    <location>
        <begin position="169"/>
        <end position="189"/>
    </location>
</feature>
<keyword evidence="3" id="KW-1185">Reference proteome</keyword>
<dbReference type="Proteomes" id="UP000198862">
    <property type="component" value="Unassembled WGS sequence"/>
</dbReference>
<keyword evidence="1" id="KW-1133">Transmembrane helix</keyword>
<feature type="transmembrane region" description="Helical" evidence="1">
    <location>
        <begin position="330"/>
        <end position="352"/>
    </location>
</feature>
<feature type="transmembrane region" description="Helical" evidence="1">
    <location>
        <begin position="296"/>
        <end position="318"/>
    </location>
</feature>
<organism evidence="2 3">
    <name type="scientific">Pseudoalteromonas denitrificans DSM 6059</name>
    <dbReference type="NCBI Taxonomy" id="1123010"/>
    <lineage>
        <taxon>Bacteria</taxon>
        <taxon>Pseudomonadati</taxon>
        <taxon>Pseudomonadota</taxon>
        <taxon>Gammaproteobacteria</taxon>
        <taxon>Alteromonadales</taxon>
        <taxon>Pseudoalteromonadaceae</taxon>
        <taxon>Pseudoalteromonas</taxon>
    </lineage>
</organism>
<evidence type="ECO:0000313" key="3">
    <source>
        <dbReference type="Proteomes" id="UP000198862"/>
    </source>
</evidence>
<proteinExistence type="predicted"/>
<feature type="transmembrane region" description="Helical" evidence="1">
    <location>
        <begin position="41"/>
        <end position="63"/>
    </location>
</feature>
<feature type="transmembrane region" description="Helical" evidence="1">
    <location>
        <begin position="201"/>
        <end position="222"/>
    </location>
</feature>
<name>A0A1I1PJ88_9GAMM</name>
<dbReference type="RefSeq" id="WP_245763849.1">
    <property type="nucleotide sequence ID" value="NZ_FOLO01000032.1"/>
</dbReference>
<keyword evidence="1" id="KW-0472">Membrane</keyword>
<feature type="transmembrane region" description="Helical" evidence="1">
    <location>
        <begin position="364"/>
        <end position="385"/>
    </location>
</feature>
<keyword evidence="1" id="KW-0812">Transmembrane</keyword>
<feature type="transmembrane region" description="Helical" evidence="1">
    <location>
        <begin position="397"/>
        <end position="416"/>
    </location>
</feature>
<dbReference type="InterPro" id="IPR010266">
    <property type="entry name" value="NnrS"/>
</dbReference>
<gene>
    <name evidence="2" type="ORF">SAMN02745724_03481</name>
</gene>
<feature type="transmembrane region" description="Helical" evidence="1">
    <location>
        <begin position="243"/>
        <end position="261"/>
    </location>
</feature>
<protein>
    <submittedName>
        <fullName evidence="2">Uncharacterized protein involved in response to NO</fullName>
    </submittedName>
</protein>
<dbReference type="STRING" id="1123010.SAMN02745724_03481"/>
<reference evidence="2 3" key="1">
    <citation type="submission" date="2016-10" db="EMBL/GenBank/DDBJ databases">
        <authorList>
            <person name="de Groot N.N."/>
        </authorList>
    </citation>
    <scope>NUCLEOTIDE SEQUENCE [LARGE SCALE GENOMIC DNA]</scope>
    <source>
        <strain evidence="2 3">DSM 6059</strain>
    </source>
</reference>
<sequence>MMEIHDPELMMLKYKQENQSFKHNENKNSLSKVFEHSFFELAFRPFFIFGTTASMLSLAIWILQLNNIVILNQTGLTPTVWHIHEMIFGFAATVAVGFILTAGKTWTKQPSITGKSLVLLSVLWLSVRTAIYINTNTSIAIAIVLQMLWWFVSIVVFVSMVYRSKNKRNYLFIPLLSAMMIMNLTILLADMLSFTQLAMHLSRASILLFTILMGIMGGRVIPFFTQNGAKTDAIVSPLWIDKLLLPASITGIFVFILGFFISLPFTPAPLMLLSGGLHLIRLSFWKSTKTLPIPLLWSLHLSYLFMALGLILLGLSYFDLTFINMPFSNALHMITIGAIGLMVFAMMSRVSLGHTGRALVLNKALILAFILLILTVLIRTILPLFNIIQLAWNLSALLWISSSLIFIFIYSPILFAKRIN</sequence>
<dbReference type="Pfam" id="PF05940">
    <property type="entry name" value="NnrS"/>
    <property type="match status" value="1"/>
</dbReference>
<feature type="transmembrane region" description="Helical" evidence="1">
    <location>
        <begin position="83"/>
        <end position="102"/>
    </location>
</feature>
<feature type="transmembrane region" description="Helical" evidence="1">
    <location>
        <begin position="139"/>
        <end position="162"/>
    </location>
</feature>
<evidence type="ECO:0000256" key="1">
    <source>
        <dbReference type="SAM" id="Phobius"/>
    </source>
</evidence>
<feature type="transmembrane region" description="Helical" evidence="1">
    <location>
        <begin position="114"/>
        <end position="133"/>
    </location>
</feature>